<sequence length="213" mass="21313">MRAGRCAGALGVGLAAARGVGGVFATPSGVRTLLGASRGSADVSSRAPGAPGAASAPGAVLYSPDGQLEVRVQLAGQTLSGREVTLLRLAPTASLLDALGGDVHGALPAANVGARVRAGDELVSLRWEGVLMSDADELYHSRFEAASGAFAVRAPVDGTVLAYNDRVLAGTAASGGAEPLDVRAGTWLVQLEAADPSALLGLLEAELPARPRE</sequence>
<gene>
    <name evidence="1" type="ORF">KFE25_003755</name>
</gene>
<organism evidence="1 2">
    <name type="scientific">Diacronema lutheri</name>
    <name type="common">Unicellular marine alga</name>
    <name type="synonym">Monochrysis lutheri</name>
    <dbReference type="NCBI Taxonomy" id="2081491"/>
    <lineage>
        <taxon>Eukaryota</taxon>
        <taxon>Haptista</taxon>
        <taxon>Haptophyta</taxon>
        <taxon>Pavlovophyceae</taxon>
        <taxon>Pavlovales</taxon>
        <taxon>Pavlovaceae</taxon>
        <taxon>Diacronema</taxon>
    </lineage>
</organism>
<reference evidence="1" key="1">
    <citation type="submission" date="2021-05" db="EMBL/GenBank/DDBJ databases">
        <title>The genome of the haptophyte Pavlova lutheri (Diacronema luteri, Pavlovales) - a model for lipid biosynthesis in eukaryotic algae.</title>
        <authorList>
            <person name="Hulatt C.J."/>
            <person name="Posewitz M.C."/>
        </authorList>
    </citation>
    <scope>NUCLEOTIDE SEQUENCE</scope>
    <source>
        <strain evidence="1">NIVA-4/92</strain>
    </source>
</reference>
<proteinExistence type="predicted"/>
<dbReference type="Proteomes" id="UP000751190">
    <property type="component" value="Unassembled WGS sequence"/>
</dbReference>
<dbReference type="OrthoDB" id="47273at2759"/>
<comment type="caution">
    <text evidence="1">The sequence shown here is derived from an EMBL/GenBank/DDBJ whole genome shotgun (WGS) entry which is preliminary data.</text>
</comment>
<protein>
    <submittedName>
        <fullName evidence="1">Uncharacterized protein</fullName>
    </submittedName>
</protein>
<accession>A0A8J5X645</accession>
<dbReference type="EMBL" id="JAGTXO010000098">
    <property type="protein sequence ID" value="KAG8456928.1"/>
    <property type="molecule type" value="Genomic_DNA"/>
</dbReference>
<evidence type="ECO:0000313" key="2">
    <source>
        <dbReference type="Proteomes" id="UP000751190"/>
    </source>
</evidence>
<keyword evidence="2" id="KW-1185">Reference proteome</keyword>
<dbReference type="AlphaFoldDB" id="A0A8J5X645"/>
<name>A0A8J5X645_DIALT</name>
<evidence type="ECO:0000313" key="1">
    <source>
        <dbReference type="EMBL" id="KAG8456928.1"/>
    </source>
</evidence>